<dbReference type="SUPFAM" id="SSF51445">
    <property type="entry name" value="(Trans)glycosidases"/>
    <property type="match status" value="1"/>
</dbReference>
<name>A0A839THA0_9BACL</name>
<reference evidence="9 10" key="1">
    <citation type="submission" date="2020-08" db="EMBL/GenBank/DDBJ databases">
        <title>Genomic Encyclopedia of Type Strains, Phase III (KMG-III): the genomes of soil and plant-associated and newly described type strains.</title>
        <authorList>
            <person name="Whitman W."/>
        </authorList>
    </citation>
    <scope>NUCLEOTIDE SEQUENCE [LARGE SCALE GENOMIC DNA]</scope>
    <source>
        <strain evidence="9 10">CECT 5831</strain>
    </source>
</reference>
<dbReference type="InterPro" id="IPR006102">
    <property type="entry name" value="Ig-like_GH2"/>
</dbReference>
<evidence type="ECO:0000256" key="7">
    <source>
        <dbReference type="ARBA" id="ARBA00032230"/>
    </source>
</evidence>
<dbReference type="Gene3D" id="2.60.120.260">
    <property type="entry name" value="Galactose-binding domain-like"/>
    <property type="match status" value="1"/>
</dbReference>
<dbReference type="GO" id="GO:0009341">
    <property type="term" value="C:beta-galactosidase complex"/>
    <property type="evidence" value="ECO:0007669"/>
    <property type="project" value="InterPro"/>
</dbReference>
<dbReference type="PANTHER" id="PTHR46323">
    <property type="entry name" value="BETA-GALACTOSIDASE"/>
    <property type="match status" value="1"/>
</dbReference>
<dbReference type="Pfam" id="PF00703">
    <property type="entry name" value="Glyco_hydro_2"/>
    <property type="match status" value="1"/>
</dbReference>
<comment type="caution">
    <text evidence="9">The sequence shown here is derived from an EMBL/GenBank/DDBJ whole genome shotgun (WGS) entry which is preliminary data.</text>
</comment>
<dbReference type="InterPro" id="IPR011013">
    <property type="entry name" value="Gal_mutarotase_sf_dom"/>
</dbReference>
<dbReference type="InterPro" id="IPR006104">
    <property type="entry name" value="Glyco_hydro_2_N"/>
</dbReference>
<dbReference type="Pfam" id="PF02837">
    <property type="entry name" value="Glyco_hydro_2_N"/>
    <property type="match status" value="1"/>
</dbReference>
<dbReference type="GO" id="GO:0030246">
    <property type="term" value="F:carbohydrate binding"/>
    <property type="evidence" value="ECO:0007669"/>
    <property type="project" value="InterPro"/>
</dbReference>
<evidence type="ECO:0000256" key="1">
    <source>
        <dbReference type="ARBA" id="ARBA00001412"/>
    </source>
</evidence>
<dbReference type="Gene3D" id="3.20.20.80">
    <property type="entry name" value="Glycosidases"/>
    <property type="match status" value="1"/>
</dbReference>
<dbReference type="FunFam" id="3.20.20.80:FF:000018">
    <property type="entry name" value="Beta-galactosidase"/>
    <property type="match status" value="1"/>
</dbReference>
<dbReference type="EMBL" id="JACHXJ010000001">
    <property type="protein sequence ID" value="MBB3126185.1"/>
    <property type="molecule type" value="Genomic_DNA"/>
</dbReference>
<dbReference type="Gene3D" id="2.70.98.10">
    <property type="match status" value="1"/>
</dbReference>
<dbReference type="InterPro" id="IPR006103">
    <property type="entry name" value="Glyco_hydro_2_cat"/>
</dbReference>
<dbReference type="SMART" id="SM01038">
    <property type="entry name" value="Bgal_small_N"/>
    <property type="match status" value="1"/>
</dbReference>
<dbReference type="Proteomes" id="UP000517523">
    <property type="component" value="Unassembled WGS sequence"/>
</dbReference>
<dbReference type="Gene3D" id="2.60.40.10">
    <property type="entry name" value="Immunoglobulins"/>
    <property type="match status" value="2"/>
</dbReference>
<dbReference type="InterPro" id="IPR008979">
    <property type="entry name" value="Galactose-bd-like_sf"/>
</dbReference>
<comment type="similarity">
    <text evidence="2">Belongs to the glycosyl hydrolase 2 family.</text>
</comment>
<dbReference type="PRINTS" id="PR00132">
    <property type="entry name" value="GLHYDRLASE2"/>
</dbReference>
<comment type="catalytic activity">
    <reaction evidence="1">
        <text>Hydrolysis of terminal non-reducing beta-D-galactose residues in beta-D-galactosides.</text>
        <dbReference type="EC" id="3.2.1.23"/>
    </reaction>
</comment>
<evidence type="ECO:0000256" key="3">
    <source>
        <dbReference type="ARBA" id="ARBA00012756"/>
    </source>
</evidence>
<evidence type="ECO:0000313" key="9">
    <source>
        <dbReference type="EMBL" id="MBB3126185.1"/>
    </source>
</evidence>
<dbReference type="SUPFAM" id="SSF49785">
    <property type="entry name" value="Galactose-binding domain-like"/>
    <property type="match status" value="1"/>
</dbReference>
<dbReference type="InterPro" id="IPR017853">
    <property type="entry name" value="GH"/>
</dbReference>
<evidence type="ECO:0000256" key="4">
    <source>
        <dbReference type="ARBA" id="ARBA00013303"/>
    </source>
</evidence>
<dbReference type="InterPro" id="IPR023232">
    <property type="entry name" value="Glyco_hydro_2_AS"/>
</dbReference>
<evidence type="ECO:0000313" key="10">
    <source>
        <dbReference type="Proteomes" id="UP000517523"/>
    </source>
</evidence>
<proteinExistence type="inferred from homology"/>
<dbReference type="GO" id="GO:0005990">
    <property type="term" value="P:lactose catabolic process"/>
    <property type="evidence" value="ECO:0007669"/>
    <property type="project" value="TreeGrafter"/>
</dbReference>
<dbReference type="InterPro" id="IPR032312">
    <property type="entry name" value="LacZ_4"/>
</dbReference>
<evidence type="ECO:0000256" key="6">
    <source>
        <dbReference type="ARBA" id="ARBA00023295"/>
    </source>
</evidence>
<dbReference type="InterPro" id="IPR006101">
    <property type="entry name" value="Glyco_hydro_2"/>
</dbReference>
<dbReference type="InterPro" id="IPR050347">
    <property type="entry name" value="Bact_Beta-galactosidase"/>
</dbReference>
<dbReference type="PROSITE" id="PS00608">
    <property type="entry name" value="GLYCOSYL_HYDROL_F2_2"/>
    <property type="match status" value="1"/>
</dbReference>
<gene>
    <name evidence="9" type="ORF">FHS19_000839</name>
</gene>
<evidence type="ECO:0000256" key="5">
    <source>
        <dbReference type="ARBA" id="ARBA00022801"/>
    </source>
</evidence>
<dbReference type="InterPro" id="IPR014718">
    <property type="entry name" value="GH-type_carb-bd"/>
</dbReference>
<keyword evidence="6 9" id="KW-0326">Glycosidase</keyword>
<dbReference type="Pfam" id="PF02836">
    <property type="entry name" value="Glyco_hydro_2_C"/>
    <property type="match status" value="1"/>
</dbReference>
<dbReference type="Pfam" id="PF16353">
    <property type="entry name" value="LacZ_4"/>
    <property type="match status" value="1"/>
</dbReference>
<dbReference type="SUPFAM" id="SSF74650">
    <property type="entry name" value="Galactose mutarotase-like"/>
    <property type="match status" value="1"/>
</dbReference>
<dbReference type="InterPro" id="IPR013783">
    <property type="entry name" value="Ig-like_fold"/>
</dbReference>
<accession>A0A839THA0</accession>
<keyword evidence="5 9" id="KW-0378">Hydrolase</keyword>
<dbReference type="PANTHER" id="PTHR46323:SF2">
    <property type="entry name" value="BETA-GALACTOSIDASE"/>
    <property type="match status" value="1"/>
</dbReference>
<evidence type="ECO:0000259" key="8">
    <source>
        <dbReference type="SMART" id="SM01038"/>
    </source>
</evidence>
<evidence type="ECO:0000256" key="2">
    <source>
        <dbReference type="ARBA" id="ARBA00007401"/>
    </source>
</evidence>
<dbReference type="RefSeq" id="WP_183578941.1">
    <property type="nucleotide sequence ID" value="NZ_JACHXJ010000001.1"/>
</dbReference>
<dbReference type="EC" id="3.2.1.23" evidence="3"/>
<protein>
    <recommendedName>
        <fullName evidence="4">Beta-galactosidase</fullName>
        <ecNumber evidence="3">3.2.1.23</ecNumber>
    </recommendedName>
    <alternativeName>
        <fullName evidence="7">Lactase</fullName>
    </alternativeName>
</protein>
<dbReference type="Pfam" id="PF02929">
    <property type="entry name" value="Bgal_small_N"/>
    <property type="match status" value="1"/>
</dbReference>
<dbReference type="GO" id="GO:0004565">
    <property type="term" value="F:beta-galactosidase activity"/>
    <property type="evidence" value="ECO:0007669"/>
    <property type="project" value="UniProtKB-EC"/>
</dbReference>
<organism evidence="9 10">
    <name type="scientific">Paenibacillus rhizosphaerae</name>
    <dbReference type="NCBI Taxonomy" id="297318"/>
    <lineage>
        <taxon>Bacteria</taxon>
        <taxon>Bacillati</taxon>
        <taxon>Bacillota</taxon>
        <taxon>Bacilli</taxon>
        <taxon>Bacillales</taxon>
        <taxon>Paenibacillaceae</taxon>
        <taxon>Paenibacillus</taxon>
    </lineage>
</organism>
<dbReference type="SUPFAM" id="SSF49303">
    <property type="entry name" value="beta-Galactosidase/glucuronidase domain"/>
    <property type="match status" value="2"/>
</dbReference>
<dbReference type="InterPro" id="IPR004199">
    <property type="entry name" value="B-gal_small/dom_5"/>
</dbReference>
<sequence>MIRVTESRKPAKWEDLSILEQNRERPRADMGLFDTIESAYQGDRAGSSYVQVLNGIWDFHYAESPSAIPEGYQQPGYTLSEDWHSIPVPSSWQLHGFGRPQYSSCPYPFPVDPPHVPKLNPTGCYRTEFQVRDEWKEREIYIVFEGVDSAFELWVNGQSAGYSEGSHYTSEFCITRFLTPGGNLLAVQVYQWSKGSYLETQDKWRLSGIFRDVYLIAESAAGVRDVRIRTNLSEDYASGELEIDIEVVNRRHQACAPFQLDISLFNERMECIVEKANRATLQPGPLEDVRFSMVETVQAPRLWSAEDPQLYTLLITVRDQETSAVQEVRRLEVGFRDIVIADGQMFVNGKPVVIKGVNRNEFHAERGAVITMEDMEEDIVLMKRHNLNTVRLSHYPNDRRWLDLCDRYGMFVIDEADLETHGFALTGERVNQEIPGFARGAAESYLSDHPDWTPLYIDRAKRMVERDKNHPCIIVWSLGNESGYGHNHDAMAAWIRSADSTRPIHYERAYDAETVDIVSTMYPSVDMLKQEGKKQDARPYLMIEYGHAMGNSAGNLREYWNTIDKYPRLLGGLIWEWRDLAILQRNEQGEAWYAYGGDFGDEPHSGSFCIDGLLFPDNTPKASLLEYKKVLEPVRVSYSEAGEALIIENRYSFLSLSHLLGTWKLYRNGEAMLAGELPALDTLPGERSELKLPFSRKVWAIEGEYWLHVSFTLRHSAPWAEAGYELAWADLPLLLGVTQEPQFMHPDALAAAVSVMEPVHQLMVEETRRAIHIKGDDWKAVLDKDSGKLTSWDYQGMPLLVEGPAINLWRAPLDNDVHLAKAWRAAGYDRLHTDVRGLSVMPDDGRGRTVQIEMVIGARGALPVLRSNLTYLFTSGGALQLTLSIEPLRELPPMPRLGIRLGIPRRIHNVFWFGRGPHECYPDRKESGKLGIHGGLVEEQFVPYIKPQENGNKADVRWGRYSDDQGSGMMITGSGLFHMSAHYYSVEELTRKKHVHQLSPLDHIELKLDAAQSGIGNHSCGYAPTLKQYLLPAEKQTFSFLLQPFRAR</sequence>
<dbReference type="AlphaFoldDB" id="A0A839THA0"/>
<feature type="domain" description="Beta galactosidase small chain/" evidence="8">
    <location>
        <begin position="772"/>
        <end position="1043"/>
    </location>
</feature>
<dbReference type="InterPro" id="IPR036156">
    <property type="entry name" value="Beta-gal/glucu_dom_sf"/>
</dbReference>